<evidence type="ECO:0000259" key="4">
    <source>
        <dbReference type="PROSITE" id="PS50835"/>
    </source>
</evidence>
<protein>
    <recommendedName>
        <fullName evidence="4">Ig-like domain-containing protein</fullName>
    </recommendedName>
</protein>
<dbReference type="CDD" id="cd00098">
    <property type="entry name" value="IgC1"/>
    <property type="match status" value="1"/>
</dbReference>
<dbReference type="AlphaFoldDB" id="A0AAQ5WXF5"/>
<evidence type="ECO:0000256" key="3">
    <source>
        <dbReference type="SAM" id="SignalP"/>
    </source>
</evidence>
<dbReference type="InterPro" id="IPR007110">
    <property type="entry name" value="Ig-like_dom"/>
</dbReference>
<keyword evidence="1" id="KW-1015">Disulfide bond</keyword>
<sequence length="241" mass="26428">MSIALFSLYLKFLFLLLVSSSEVQASPNTNATLPCNVTLPVPVKEGKIDKSLITVRWISNGSDIALFGKAATQIKEGFSWDTTDFINGDFSLTVLKASLDLQGVYECTVVCCVSSDLSSVRLSVVPPSSKNTPLTLYCDVESFYPEEVSVSWFQNGTSLPEPPVPEQNPDGTYRTRRYYTLNPEQRGRGGKVECSVNQPGAANPVLGSAYLDKLDPQGMIVMSLFNPHDHTKVTSSNFLER</sequence>
<keyword evidence="2" id="KW-0325">Glycoprotein</keyword>
<dbReference type="Gene3D" id="2.60.40.10">
    <property type="entry name" value="Immunoglobulins"/>
    <property type="match status" value="2"/>
</dbReference>
<keyword evidence="3" id="KW-0732">Signal</keyword>
<keyword evidence="6" id="KW-1185">Reference proteome</keyword>
<accession>A0AAQ5WXF5</accession>
<name>A0AAQ5WXF5_AMPOC</name>
<reference evidence="5" key="3">
    <citation type="submission" date="2025-09" db="UniProtKB">
        <authorList>
            <consortium name="Ensembl"/>
        </authorList>
    </citation>
    <scope>IDENTIFICATION</scope>
</reference>
<feature type="chain" id="PRO_5043568707" description="Ig-like domain-containing protein" evidence="3">
    <location>
        <begin position="26"/>
        <end position="241"/>
    </location>
</feature>
<dbReference type="PROSITE" id="PS50835">
    <property type="entry name" value="IG_LIKE"/>
    <property type="match status" value="2"/>
</dbReference>
<feature type="domain" description="Ig-like" evidence="4">
    <location>
        <begin position="11"/>
        <end position="123"/>
    </location>
</feature>
<dbReference type="GeneTree" id="ENSGT00940000167101"/>
<dbReference type="Ensembl" id="ENSAOCT00000061979.1">
    <property type="protein sequence ID" value="ENSAOCP00000033142.1"/>
    <property type="gene ID" value="ENSAOCG00000025080.1"/>
</dbReference>
<evidence type="ECO:0000313" key="5">
    <source>
        <dbReference type="Ensembl" id="ENSAOCP00000033142.1"/>
    </source>
</evidence>
<evidence type="ECO:0000313" key="6">
    <source>
        <dbReference type="Proteomes" id="UP001501940"/>
    </source>
</evidence>
<dbReference type="InterPro" id="IPR051755">
    <property type="entry name" value="Ig-like_CS_Receptor"/>
</dbReference>
<evidence type="ECO:0000256" key="2">
    <source>
        <dbReference type="ARBA" id="ARBA00023180"/>
    </source>
</evidence>
<proteinExistence type="predicted"/>
<reference evidence="5" key="2">
    <citation type="submission" date="2025-08" db="UniProtKB">
        <authorList>
            <consortium name="Ensembl"/>
        </authorList>
    </citation>
    <scope>IDENTIFICATION</scope>
</reference>
<organism evidence="5 6">
    <name type="scientific">Amphiprion ocellaris</name>
    <name type="common">Clown anemonefish</name>
    <dbReference type="NCBI Taxonomy" id="80972"/>
    <lineage>
        <taxon>Eukaryota</taxon>
        <taxon>Metazoa</taxon>
        <taxon>Chordata</taxon>
        <taxon>Craniata</taxon>
        <taxon>Vertebrata</taxon>
        <taxon>Euteleostomi</taxon>
        <taxon>Actinopterygii</taxon>
        <taxon>Neopterygii</taxon>
        <taxon>Teleostei</taxon>
        <taxon>Neoteleostei</taxon>
        <taxon>Acanthomorphata</taxon>
        <taxon>Ovalentaria</taxon>
        <taxon>Pomacentridae</taxon>
        <taxon>Amphiprion</taxon>
    </lineage>
</organism>
<dbReference type="InterPro" id="IPR036179">
    <property type="entry name" value="Ig-like_dom_sf"/>
</dbReference>
<evidence type="ECO:0000256" key="1">
    <source>
        <dbReference type="ARBA" id="ARBA00023157"/>
    </source>
</evidence>
<dbReference type="Pfam" id="PF07654">
    <property type="entry name" value="C1-set"/>
    <property type="match status" value="1"/>
</dbReference>
<dbReference type="PANTHER" id="PTHR19971">
    <property type="entry name" value="SIGNAL-REGULATORY PROTEIN BETA"/>
    <property type="match status" value="1"/>
</dbReference>
<dbReference type="CDD" id="cd00096">
    <property type="entry name" value="Ig"/>
    <property type="match status" value="1"/>
</dbReference>
<dbReference type="SMART" id="SM00409">
    <property type="entry name" value="IG"/>
    <property type="match status" value="1"/>
</dbReference>
<dbReference type="InterPro" id="IPR013783">
    <property type="entry name" value="Ig-like_fold"/>
</dbReference>
<reference evidence="5 6" key="1">
    <citation type="submission" date="2022-01" db="EMBL/GenBank/DDBJ databases">
        <title>A chromosome-scale genome assembly of the false clownfish, Amphiprion ocellaris.</title>
        <authorList>
            <person name="Ryu T."/>
        </authorList>
    </citation>
    <scope>NUCLEOTIDE SEQUENCE [LARGE SCALE GENOMIC DNA]</scope>
</reference>
<dbReference type="SMART" id="SM00407">
    <property type="entry name" value="IGc1"/>
    <property type="match status" value="1"/>
</dbReference>
<dbReference type="SUPFAM" id="SSF48726">
    <property type="entry name" value="Immunoglobulin"/>
    <property type="match status" value="2"/>
</dbReference>
<dbReference type="InterPro" id="IPR003599">
    <property type="entry name" value="Ig_sub"/>
</dbReference>
<dbReference type="InterPro" id="IPR003597">
    <property type="entry name" value="Ig_C1-set"/>
</dbReference>
<feature type="signal peptide" evidence="3">
    <location>
        <begin position="1"/>
        <end position="25"/>
    </location>
</feature>
<feature type="domain" description="Ig-like" evidence="4">
    <location>
        <begin position="130"/>
        <end position="212"/>
    </location>
</feature>
<dbReference type="Proteomes" id="UP001501940">
    <property type="component" value="Chromosome 18"/>
</dbReference>